<evidence type="ECO:0000259" key="1">
    <source>
        <dbReference type="Pfam" id="PF17032"/>
    </source>
</evidence>
<proteinExistence type="predicted"/>
<sequence length="109" mass="12690">MGLFFGIQPANVCITSIPYDCPSCLKTGSVRLTRTDEHLTLLSLPLFTFQQGQDPLYLCQRCKWTGKELKLTEEEMRIRDRLRCGSCGTKFENDRYRYCPYCGFQREAM</sequence>
<comment type="caution">
    <text evidence="2">The sequence shown here is derived from an EMBL/GenBank/DDBJ whole genome shotgun (WGS) entry which is preliminary data.</text>
</comment>
<feature type="domain" description="Zinc-ribbon 15" evidence="1">
    <location>
        <begin position="21"/>
        <end position="103"/>
    </location>
</feature>
<dbReference type="Pfam" id="PF17032">
    <property type="entry name" value="Zn_ribbon_15"/>
    <property type="match status" value="1"/>
</dbReference>
<gene>
    <name evidence="2" type="ORF">K493DRAFT_311244</name>
</gene>
<dbReference type="Proteomes" id="UP000193498">
    <property type="component" value="Unassembled WGS sequence"/>
</dbReference>
<keyword evidence="3" id="KW-1185">Reference proteome</keyword>
<dbReference type="AlphaFoldDB" id="A0A1Y1Z3C7"/>
<evidence type="ECO:0000313" key="2">
    <source>
        <dbReference type="EMBL" id="ORY04706.1"/>
    </source>
</evidence>
<reference evidence="2 3" key="1">
    <citation type="submission" date="2016-07" db="EMBL/GenBank/DDBJ databases">
        <title>Pervasive Adenine N6-methylation of Active Genes in Fungi.</title>
        <authorList>
            <consortium name="DOE Joint Genome Institute"/>
            <person name="Mondo S.J."/>
            <person name="Dannebaum R.O."/>
            <person name="Kuo R.C."/>
            <person name="Labutti K."/>
            <person name="Haridas S."/>
            <person name="Kuo A."/>
            <person name="Salamov A."/>
            <person name="Ahrendt S.R."/>
            <person name="Lipzen A."/>
            <person name="Sullivan W."/>
            <person name="Andreopoulos W.B."/>
            <person name="Clum A."/>
            <person name="Lindquist E."/>
            <person name="Daum C."/>
            <person name="Ramamoorthy G.K."/>
            <person name="Gryganskyi A."/>
            <person name="Culley D."/>
            <person name="Magnuson J.K."/>
            <person name="James T.Y."/>
            <person name="O'Malley M.A."/>
            <person name="Stajich J.E."/>
            <person name="Spatafora J.W."/>
            <person name="Visel A."/>
            <person name="Grigoriev I.V."/>
        </authorList>
    </citation>
    <scope>NUCLEOTIDE SEQUENCE [LARGE SCALE GENOMIC DNA]</scope>
    <source>
        <strain evidence="2 3">CBS 931.73</strain>
    </source>
</reference>
<protein>
    <recommendedName>
        <fullName evidence="1">Zinc-ribbon 15 domain-containing protein</fullName>
    </recommendedName>
</protein>
<evidence type="ECO:0000313" key="3">
    <source>
        <dbReference type="Proteomes" id="UP000193498"/>
    </source>
</evidence>
<dbReference type="OrthoDB" id="5671705at2759"/>
<accession>A0A1Y1Z3C7</accession>
<name>A0A1Y1Z3C7_9FUNG</name>
<organism evidence="2 3">
    <name type="scientific">Basidiobolus meristosporus CBS 931.73</name>
    <dbReference type="NCBI Taxonomy" id="1314790"/>
    <lineage>
        <taxon>Eukaryota</taxon>
        <taxon>Fungi</taxon>
        <taxon>Fungi incertae sedis</taxon>
        <taxon>Zoopagomycota</taxon>
        <taxon>Entomophthoromycotina</taxon>
        <taxon>Basidiobolomycetes</taxon>
        <taxon>Basidiobolales</taxon>
        <taxon>Basidiobolaceae</taxon>
        <taxon>Basidiobolus</taxon>
    </lineage>
</organism>
<dbReference type="InParanoid" id="A0A1Y1Z3C7"/>
<dbReference type="EMBL" id="MCFE01000032">
    <property type="protein sequence ID" value="ORY04706.1"/>
    <property type="molecule type" value="Genomic_DNA"/>
</dbReference>
<dbReference type="InterPro" id="IPR031493">
    <property type="entry name" value="Zinc_ribbon_15"/>
</dbReference>